<dbReference type="GO" id="GO:0004001">
    <property type="term" value="F:adenosine kinase activity"/>
    <property type="evidence" value="ECO:0007669"/>
    <property type="project" value="UniProtKB-UniRule"/>
</dbReference>
<dbReference type="Proteomes" id="UP000663834">
    <property type="component" value="Unassembled WGS sequence"/>
</dbReference>
<evidence type="ECO:0000313" key="19">
    <source>
        <dbReference type="EMBL" id="CAF4141380.1"/>
    </source>
</evidence>
<dbReference type="EMBL" id="CAJNRF010011935">
    <property type="protein sequence ID" value="CAF2135975.1"/>
    <property type="molecule type" value="Genomic_DNA"/>
</dbReference>
<evidence type="ECO:0000313" key="13">
    <source>
        <dbReference type="EMBL" id="CAF1669933.1"/>
    </source>
</evidence>
<evidence type="ECO:0000256" key="9">
    <source>
        <dbReference type="PIRSR" id="PIRSR601805-1"/>
    </source>
</evidence>
<dbReference type="Proteomes" id="UP000663887">
    <property type="component" value="Unassembled WGS sequence"/>
</dbReference>
<comment type="catalytic activity">
    <reaction evidence="10">
        <text>adenosine + ATP = AMP + ADP + H(+)</text>
        <dbReference type="Rhea" id="RHEA:20824"/>
        <dbReference type="ChEBI" id="CHEBI:15378"/>
        <dbReference type="ChEBI" id="CHEBI:16335"/>
        <dbReference type="ChEBI" id="CHEBI:30616"/>
        <dbReference type="ChEBI" id="CHEBI:456215"/>
        <dbReference type="ChEBI" id="CHEBI:456216"/>
        <dbReference type="EC" id="2.7.1.20"/>
    </reaction>
</comment>
<dbReference type="GO" id="GO:0005829">
    <property type="term" value="C:cytosol"/>
    <property type="evidence" value="ECO:0007669"/>
    <property type="project" value="TreeGrafter"/>
</dbReference>
<gene>
    <name evidence="17" type="ORF">BYL167_LOCUS1867</name>
    <name evidence="12" type="ORF">CJN711_LOCUS14150</name>
    <name evidence="18" type="ORF">GIL414_LOCUS4503</name>
    <name evidence="13" type="ORF">KQP761_LOCUS34039</name>
    <name evidence="16" type="ORF">MBJ925_LOCUS38656</name>
    <name evidence="20" type="ORF">OVN521_LOCUS23485</name>
    <name evidence="19" type="ORF">UXM345_LOCUS24583</name>
    <name evidence="15" type="ORF">WKI299_LOCUS27334</name>
    <name evidence="14" type="ORF">XDN619_LOCUS708</name>
</gene>
<keyword evidence="10" id="KW-0460">Magnesium</keyword>
<dbReference type="GO" id="GO:0005634">
    <property type="term" value="C:nucleus"/>
    <property type="evidence" value="ECO:0007669"/>
    <property type="project" value="UniProtKB-SubCell"/>
</dbReference>
<dbReference type="InterPro" id="IPR011611">
    <property type="entry name" value="PfkB_dom"/>
</dbReference>
<keyword evidence="8 10" id="KW-0067">ATP-binding</keyword>
<reference evidence="12" key="1">
    <citation type="submission" date="2021-02" db="EMBL/GenBank/DDBJ databases">
        <authorList>
            <person name="Nowell W R."/>
        </authorList>
    </citation>
    <scope>NUCLEOTIDE SEQUENCE</scope>
</reference>
<organism evidence="12 21">
    <name type="scientific">Rotaria magnacalcarata</name>
    <dbReference type="NCBI Taxonomy" id="392030"/>
    <lineage>
        <taxon>Eukaryota</taxon>
        <taxon>Metazoa</taxon>
        <taxon>Spiralia</taxon>
        <taxon>Gnathifera</taxon>
        <taxon>Rotifera</taxon>
        <taxon>Eurotatoria</taxon>
        <taxon>Bdelloidea</taxon>
        <taxon>Philodinida</taxon>
        <taxon>Philodinidae</taxon>
        <taxon>Rotaria</taxon>
    </lineage>
</organism>
<evidence type="ECO:0000313" key="15">
    <source>
        <dbReference type="EMBL" id="CAF2135975.1"/>
    </source>
</evidence>
<feature type="active site" description="Proton acceptor" evidence="9">
    <location>
        <position position="301"/>
    </location>
</feature>
<comment type="subunit">
    <text evidence="10">Monomer.</text>
</comment>
<dbReference type="EMBL" id="CAJNRG010000035">
    <property type="protein sequence ID" value="CAF1947006.1"/>
    <property type="molecule type" value="Genomic_DNA"/>
</dbReference>
<dbReference type="AlphaFoldDB" id="A0A814ZHH0"/>
<dbReference type="Proteomes" id="UP000681967">
    <property type="component" value="Unassembled WGS sequence"/>
</dbReference>
<evidence type="ECO:0000313" key="20">
    <source>
        <dbReference type="EMBL" id="CAF4148908.1"/>
    </source>
</evidence>
<dbReference type="SUPFAM" id="SSF53613">
    <property type="entry name" value="Ribokinase-like"/>
    <property type="match status" value="1"/>
</dbReference>
<evidence type="ECO:0000313" key="21">
    <source>
        <dbReference type="Proteomes" id="UP000663855"/>
    </source>
</evidence>
<dbReference type="EMBL" id="CAJOBG010005335">
    <property type="protein sequence ID" value="CAF4148908.1"/>
    <property type="molecule type" value="Genomic_DNA"/>
</dbReference>
<evidence type="ECO:0000313" key="12">
    <source>
        <dbReference type="EMBL" id="CAF1244165.1"/>
    </source>
</evidence>
<dbReference type="EMBL" id="CAJNOW010019007">
    <property type="protein sequence ID" value="CAF1669933.1"/>
    <property type="molecule type" value="Genomic_DNA"/>
</dbReference>
<comment type="subcellular location">
    <subcellularLocation>
        <location evidence="10">Nucleus</location>
    </subcellularLocation>
</comment>
<evidence type="ECO:0000256" key="2">
    <source>
        <dbReference type="ARBA" id="ARBA00010688"/>
    </source>
</evidence>
<dbReference type="EMBL" id="CAJOBJ010001095">
    <property type="protein sequence ID" value="CAF3861220.1"/>
    <property type="molecule type" value="Genomic_DNA"/>
</dbReference>
<keyword evidence="22" id="KW-1185">Reference proteome</keyword>
<dbReference type="UniPathway" id="UPA00588">
    <property type="reaction ID" value="UER00659"/>
</dbReference>
<dbReference type="GO" id="GO:0006144">
    <property type="term" value="P:purine nucleobase metabolic process"/>
    <property type="evidence" value="ECO:0007669"/>
    <property type="project" value="TreeGrafter"/>
</dbReference>
<proteinExistence type="inferred from homology"/>
<dbReference type="Proteomes" id="UP000663866">
    <property type="component" value="Unassembled WGS sequence"/>
</dbReference>
<evidence type="ECO:0000256" key="5">
    <source>
        <dbReference type="ARBA" id="ARBA00022726"/>
    </source>
</evidence>
<dbReference type="Proteomes" id="UP000663824">
    <property type="component" value="Unassembled WGS sequence"/>
</dbReference>
<dbReference type="Proteomes" id="UP000663842">
    <property type="component" value="Unassembled WGS sequence"/>
</dbReference>
<name>A0A814ZHH0_9BILA</name>
<sequence length="354" mass="39898">MSNKLTLRRGSFFGIGNPLLDVSKEVDEEFLEKYKLKEGEAILAREEHAPLFRVLNKQGRLAIGGSSQNIMRTIVWILEQKLFASYMGCVGDDFEKQNLMELAQSAGLHVVYQTHPKLTTGRCAVLINTRDQHRTMVASQGASEGFTADFLDDAENWLKVEQAQILCSEGFFLVSCREAFMRVCEHAFKTGKIFTMTLSAKFICDNPIGVRLLSALPYADIVFGYEDEARILAKTQLNIQSNSLHNIIEAIRDTPKWNKDRPRIVVVSKIPERTTVATRDGIKEYRWKKPSKIVDTHGCGDALAGGFLAYFALGKTIDQCINAALYCAYENLQQLGCQFPDKPSYNEQISYEKK</sequence>
<dbReference type="GO" id="GO:0005524">
    <property type="term" value="F:ATP binding"/>
    <property type="evidence" value="ECO:0007669"/>
    <property type="project" value="UniProtKB-UniRule"/>
</dbReference>
<evidence type="ECO:0000313" key="14">
    <source>
        <dbReference type="EMBL" id="CAF1947006.1"/>
    </source>
</evidence>
<evidence type="ECO:0000256" key="10">
    <source>
        <dbReference type="RuleBase" id="RU368116"/>
    </source>
</evidence>
<comment type="cofactor">
    <cofactor evidence="10">
        <name>Mg(2+)</name>
        <dbReference type="ChEBI" id="CHEBI:18420"/>
    </cofactor>
    <text evidence="10">Binds 3 Mg(2+) ions per subunit.</text>
</comment>
<evidence type="ECO:0000256" key="3">
    <source>
        <dbReference type="ARBA" id="ARBA00012119"/>
    </source>
</evidence>
<comment type="function">
    <text evidence="10">ATP dependent phosphorylation of adenosine and other related nucleoside analogs to monophosphate derivatives.</text>
</comment>
<dbReference type="EMBL" id="CAJNOV010006324">
    <property type="protein sequence ID" value="CAF1244165.1"/>
    <property type="molecule type" value="Genomic_DNA"/>
</dbReference>
<keyword evidence="10" id="KW-0539">Nucleus</keyword>
<evidence type="ECO:0000256" key="1">
    <source>
        <dbReference type="ARBA" id="ARBA00004801"/>
    </source>
</evidence>
<accession>A0A814ZHH0</accession>
<comment type="caution">
    <text evidence="12">The sequence shown here is derived from an EMBL/GenBank/DDBJ whole genome shotgun (WGS) entry which is preliminary data.</text>
</comment>
<feature type="domain" description="Carbohydrate kinase PfkB" evidence="11">
    <location>
        <begin position="53"/>
        <end position="340"/>
    </location>
</feature>
<dbReference type="OrthoDB" id="432447at2759"/>
<dbReference type="EMBL" id="CAJOBF010004506">
    <property type="protein sequence ID" value="CAF4141380.1"/>
    <property type="molecule type" value="Genomic_DNA"/>
</dbReference>
<evidence type="ECO:0000313" key="17">
    <source>
        <dbReference type="EMBL" id="CAF3779609.1"/>
    </source>
</evidence>
<dbReference type="EMBL" id="CAJNRE010021680">
    <property type="protein sequence ID" value="CAF2261520.1"/>
    <property type="molecule type" value="Genomic_DNA"/>
</dbReference>
<keyword evidence="6 10" id="KW-0547">Nucleotide-binding</keyword>
<dbReference type="Gene3D" id="3.40.1190.20">
    <property type="match status" value="1"/>
</dbReference>
<dbReference type="Pfam" id="PF00294">
    <property type="entry name" value="PfkB"/>
    <property type="match status" value="1"/>
</dbReference>
<comment type="pathway">
    <text evidence="1 10">Purine metabolism; AMP biosynthesis via salvage pathway; AMP from adenosine: step 1/1.</text>
</comment>
<dbReference type="PRINTS" id="PR00989">
    <property type="entry name" value="ADENOKINASE"/>
</dbReference>
<dbReference type="EMBL" id="CAJOBH010000300">
    <property type="protein sequence ID" value="CAF3779609.1"/>
    <property type="molecule type" value="Genomic_DNA"/>
</dbReference>
<dbReference type="EC" id="2.7.1.20" evidence="3 10"/>
<dbReference type="CDD" id="cd01168">
    <property type="entry name" value="adenosine_kinase"/>
    <property type="match status" value="1"/>
</dbReference>
<dbReference type="PANTHER" id="PTHR45769">
    <property type="entry name" value="ADENOSINE KINASE"/>
    <property type="match status" value="1"/>
</dbReference>
<dbReference type="InterPro" id="IPR001805">
    <property type="entry name" value="Adenokinase"/>
</dbReference>
<dbReference type="GO" id="GO:0006166">
    <property type="term" value="P:purine ribonucleoside salvage"/>
    <property type="evidence" value="ECO:0007669"/>
    <property type="project" value="UniProtKB-KW"/>
</dbReference>
<evidence type="ECO:0000259" key="11">
    <source>
        <dbReference type="Pfam" id="PF00294"/>
    </source>
</evidence>
<evidence type="ECO:0000313" key="16">
    <source>
        <dbReference type="EMBL" id="CAF2261520.1"/>
    </source>
</evidence>
<dbReference type="PANTHER" id="PTHR45769:SF3">
    <property type="entry name" value="ADENOSINE KINASE"/>
    <property type="match status" value="1"/>
</dbReference>
<keyword evidence="5 10" id="KW-0660">Purine salvage</keyword>
<evidence type="ECO:0000256" key="6">
    <source>
        <dbReference type="ARBA" id="ARBA00022741"/>
    </source>
</evidence>
<dbReference type="Proteomes" id="UP000663855">
    <property type="component" value="Unassembled WGS sequence"/>
</dbReference>
<dbReference type="Proteomes" id="UP000663856">
    <property type="component" value="Unassembled WGS sequence"/>
</dbReference>
<evidence type="ECO:0000256" key="4">
    <source>
        <dbReference type="ARBA" id="ARBA00022679"/>
    </source>
</evidence>
<dbReference type="InterPro" id="IPR029056">
    <property type="entry name" value="Ribokinase-like"/>
</dbReference>
<dbReference type="Proteomes" id="UP000681720">
    <property type="component" value="Unassembled WGS sequence"/>
</dbReference>
<keyword evidence="7 10" id="KW-0418">Kinase</keyword>
<dbReference type="GO" id="GO:0044209">
    <property type="term" value="P:AMP salvage"/>
    <property type="evidence" value="ECO:0007669"/>
    <property type="project" value="UniProtKB-UniRule"/>
</dbReference>
<comment type="similarity">
    <text evidence="2 10">Belongs to the carbohydrate kinase PfkB family.</text>
</comment>
<evidence type="ECO:0000256" key="8">
    <source>
        <dbReference type="ARBA" id="ARBA00022840"/>
    </source>
</evidence>
<keyword evidence="4 10" id="KW-0808">Transferase</keyword>
<evidence type="ECO:0000256" key="7">
    <source>
        <dbReference type="ARBA" id="ARBA00022777"/>
    </source>
</evidence>
<dbReference type="Gene3D" id="3.30.1110.10">
    <property type="match status" value="1"/>
</dbReference>
<protein>
    <recommendedName>
        <fullName evidence="3 10">Adenosine kinase</fullName>
        <shortName evidence="10">AK</shortName>
        <ecNumber evidence="3 10">2.7.1.20</ecNumber>
    </recommendedName>
    <alternativeName>
        <fullName evidence="10">Adenosine 5'-phosphotransferase</fullName>
    </alternativeName>
</protein>
<evidence type="ECO:0000313" key="18">
    <source>
        <dbReference type="EMBL" id="CAF3861220.1"/>
    </source>
</evidence>
<evidence type="ECO:0000313" key="22">
    <source>
        <dbReference type="Proteomes" id="UP000663866"/>
    </source>
</evidence>